<dbReference type="GO" id="GO:0005829">
    <property type="term" value="C:cytosol"/>
    <property type="evidence" value="ECO:0007669"/>
    <property type="project" value="TreeGrafter"/>
</dbReference>
<dbReference type="EMBL" id="JANIIK010000042">
    <property type="protein sequence ID" value="KAJ3607005.1"/>
    <property type="molecule type" value="Genomic_DNA"/>
</dbReference>
<reference evidence="17" key="1">
    <citation type="submission" date="2022-07" db="EMBL/GenBank/DDBJ databases">
        <title>Chromosome-level genome of Muraenolepis orangiensis.</title>
        <authorList>
            <person name="Kim J."/>
        </authorList>
    </citation>
    <scope>NUCLEOTIDE SEQUENCE</scope>
    <source>
        <strain evidence="17">KU_S4_2022</strain>
        <tissue evidence="17">Muscle</tissue>
    </source>
</reference>
<dbReference type="InterPro" id="IPR001841">
    <property type="entry name" value="Znf_RING"/>
</dbReference>
<dbReference type="GO" id="GO:0042393">
    <property type="term" value="F:histone binding"/>
    <property type="evidence" value="ECO:0007669"/>
    <property type="project" value="TreeGrafter"/>
</dbReference>
<evidence type="ECO:0000256" key="1">
    <source>
        <dbReference type="ARBA" id="ARBA00005797"/>
    </source>
</evidence>
<dbReference type="PROSITE" id="PS50006">
    <property type="entry name" value="FHA_DOMAIN"/>
    <property type="match status" value="1"/>
</dbReference>
<dbReference type="PANTHER" id="PTHR15067">
    <property type="entry name" value="E3 UBIQUITIN-PROTEIN LIGASE RNF8"/>
    <property type="match status" value="1"/>
</dbReference>
<dbReference type="Gene3D" id="3.30.40.10">
    <property type="entry name" value="Zinc/RING finger domain, C3HC4 (zinc finger)"/>
    <property type="match status" value="1"/>
</dbReference>
<feature type="domain" description="FHA" evidence="15">
    <location>
        <begin position="37"/>
        <end position="91"/>
    </location>
</feature>
<dbReference type="GO" id="GO:0035861">
    <property type="term" value="C:site of double-strand break"/>
    <property type="evidence" value="ECO:0007669"/>
    <property type="project" value="TreeGrafter"/>
</dbReference>
<dbReference type="PROSITE" id="PS50089">
    <property type="entry name" value="ZF_RING_2"/>
    <property type="match status" value="1"/>
</dbReference>
<dbReference type="GO" id="GO:0000151">
    <property type="term" value="C:ubiquitin ligase complex"/>
    <property type="evidence" value="ECO:0007669"/>
    <property type="project" value="TreeGrafter"/>
</dbReference>
<evidence type="ECO:0000256" key="12">
    <source>
        <dbReference type="PROSITE-ProRule" id="PRU00175"/>
    </source>
</evidence>
<dbReference type="Gene3D" id="2.60.200.20">
    <property type="match status" value="1"/>
</dbReference>
<dbReference type="Gene3D" id="1.20.5.170">
    <property type="match status" value="1"/>
</dbReference>
<dbReference type="InterPro" id="IPR008984">
    <property type="entry name" value="SMAD_FHA_dom_sf"/>
</dbReference>
<keyword evidence="11" id="KW-0539">Nucleus</keyword>
<keyword evidence="5" id="KW-0227">DNA damage</keyword>
<keyword evidence="10" id="KW-0234">DNA repair</keyword>
<feature type="coiled-coil region" evidence="13">
    <location>
        <begin position="316"/>
        <end position="346"/>
    </location>
</feature>
<evidence type="ECO:0000256" key="10">
    <source>
        <dbReference type="ARBA" id="ARBA00023204"/>
    </source>
</evidence>
<comment type="similarity">
    <text evidence="1">Belongs to the CHFR family.</text>
</comment>
<keyword evidence="13" id="KW-0175">Coiled coil</keyword>
<evidence type="ECO:0000313" key="17">
    <source>
        <dbReference type="EMBL" id="KAJ3607005.1"/>
    </source>
</evidence>
<dbReference type="AlphaFoldDB" id="A0A9Q0EGN0"/>
<dbReference type="SUPFAM" id="SSF49879">
    <property type="entry name" value="SMAD/FHA domain"/>
    <property type="match status" value="1"/>
</dbReference>
<evidence type="ECO:0000256" key="6">
    <source>
        <dbReference type="ARBA" id="ARBA00022771"/>
    </source>
</evidence>
<keyword evidence="18" id="KW-1185">Reference proteome</keyword>
<dbReference type="Proteomes" id="UP001148018">
    <property type="component" value="Unassembled WGS sequence"/>
</dbReference>
<keyword evidence="7" id="KW-0833">Ubl conjugation pathway</keyword>
<dbReference type="InterPro" id="IPR017907">
    <property type="entry name" value="Znf_RING_CS"/>
</dbReference>
<dbReference type="InterPro" id="IPR000253">
    <property type="entry name" value="FHA_dom"/>
</dbReference>
<keyword evidence="9" id="KW-0156">Chromatin regulator</keyword>
<dbReference type="SMART" id="SM00240">
    <property type="entry name" value="FHA"/>
    <property type="match status" value="1"/>
</dbReference>
<keyword evidence="6 12" id="KW-0863">Zinc-finger</keyword>
<dbReference type="GO" id="GO:0070936">
    <property type="term" value="P:protein K48-linked ubiquitination"/>
    <property type="evidence" value="ECO:0007669"/>
    <property type="project" value="TreeGrafter"/>
</dbReference>
<evidence type="ECO:0000256" key="4">
    <source>
        <dbReference type="ARBA" id="ARBA00022723"/>
    </source>
</evidence>
<evidence type="ECO:0000259" key="15">
    <source>
        <dbReference type="PROSITE" id="PS50006"/>
    </source>
</evidence>
<evidence type="ECO:0000256" key="14">
    <source>
        <dbReference type="SAM" id="MobiDB-lite"/>
    </source>
</evidence>
<proteinExistence type="inferred from homology"/>
<name>A0A9Q0EGN0_9TELE</name>
<evidence type="ECO:0000256" key="5">
    <source>
        <dbReference type="ARBA" id="ARBA00022763"/>
    </source>
</evidence>
<dbReference type="GO" id="GO:0006302">
    <property type="term" value="P:double-strand break repair"/>
    <property type="evidence" value="ECO:0007669"/>
    <property type="project" value="TreeGrafter"/>
</dbReference>
<feature type="region of interest" description="Disordered" evidence="14">
    <location>
        <begin position="148"/>
        <end position="179"/>
    </location>
</feature>
<dbReference type="SMART" id="SM00184">
    <property type="entry name" value="RING"/>
    <property type="match status" value="1"/>
</dbReference>
<dbReference type="SUPFAM" id="SSF57850">
    <property type="entry name" value="RING/U-box"/>
    <property type="match status" value="1"/>
</dbReference>
<dbReference type="GO" id="GO:0008270">
    <property type="term" value="F:zinc ion binding"/>
    <property type="evidence" value="ECO:0007669"/>
    <property type="project" value="UniProtKB-KW"/>
</dbReference>
<evidence type="ECO:0000256" key="11">
    <source>
        <dbReference type="ARBA" id="ARBA00023242"/>
    </source>
</evidence>
<evidence type="ECO:0000256" key="8">
    <source>
        <dbReference type="ARBA" id="ARBA00022833"/>
    </source>
</evidence>
<evidence type="ECO:0000313" key="18">
    <source>
        <dbReference type="Proteomes" id="UP001148018"/>
    </source>
</evidence>
<keyword evidence="8" id="KW-0862">Zinc</keyword>
<dbReference type="FunFam" id="2.60.200.20:FF:000015">
    <property type="entry name" value="E3 ubiquitin-protein ligase RNF8"/>
    <property type="match status" value="1"/>
</dbReference>
<dbReference type="OrthoDB" id="5330228at2759"/>
<evidence type="ECO:0000259" key="16">
    <source>
        <dbReference type="PROSITE" id="PS50089"/>
    </source>
</evidence>
<feature type="compositionally biased region" description="Polar residues" evidence="14">
    <location>
        <begin position="157"/>
        <end position="173"/>
    </location>
</feature>
<dbReference type="Pfam" id="PF00498">
    <property type="entry name" value="FHA"/>
    <property type="match status" value="1"/>
</dbReference>
<evidence type="ECO:0000256" key="2">
    <source>
        <dbReference type="ARBA" id="ARBA00017908"/>
    </source>
</evidence>
<dbReference type="GO" id="GO:0006325">
    <property type="term" value="P:chromatin organization"/>
    <property type="evidence" value="ECO:0007669"/>
    <property type="project" value="UniProtKB-KW"/>
</dbReference>
<keyword evidence="3" id="KW-0808">Transferase</keyword>
<dbReference type="GO" id="GO:0005634">
    <property type="term" value="C:nucleus"/>
    <property type="evidence" value="ECO:0007669"/>
    <property type="project" value="TreeGrafter"/>
</dbReference>
<dbReference type="CDD" id="cd16535">
    <property type="entry name" value="RING-HC_RNF8"/>
    <property type="match status" value="1"/>
</dbReference>
<dbReference type="Pfam" id="PF13920">
    <property type="entry name" value="zf-C3HC4_3"/>
    <property type="match status" value="1"/>
</dbReference>
<organism evidence="17 18">
    <name type="scientific">Muraenolepis orangiensis</name>
    <name type="common">Patagonian moray cod</name>
    <dbReference type="NCBI Taxonomy" id="630683"/>
    <lineage>
        <taxon>Eukaryota</taxon>
        <taxon>Metazoa</taxon>
        <taxon>Chordata</taxon>
        <taxon>Craniata</taxon>
        <taxon>Vertebrata</taxon>
        <taxon>Euteleostomi</taxon>
        <taxon>Actinopterygii</taxon>
        <taxon>Neopterygii</taxon>
        <taxon>Teleostei</taxon>
        <taxon>Neoteleostei</taxon>
        <taxon>Acanthomorphata</taxon>
        <taxon>Zeiogadaria</taxon>
        <taxon>Gadariae</taxon>
        <taxon>Gadiformes</taxon>
        <taxon>Muraenolepidoidei</taxon>
        <taxon>Muraenolepididae</taxon>
        <taxon>Muraenolepis</taxon>
    </lineage>
</organism>
<dbReference type="PROSITE" id="PS00518">
    <property type="entry name" value="ZF_RING_1"/>
    <property type="match status" value="1"/>
</dbReference>
<dbReference type="GO" id="GO:0061630">
    <property type="term" value="F:ubiquitin protein ligase activity"/>
    <property type="evidence" value="ECO:0007669"/>
    <property type="project" value="TreeGrafter"/>
</dbReference>
<feature type="domain" description="RING-type" evidence="16">
    <location>
        <begin position="355"/>
        <end position="393"/>
    </location>
</feature>
<evidence type="ECO:0000256" key="13">
    <source>
        <dbReference type="SAM" id="Coils"/>
    </source>
</evidence>
<dbReference type="InterPro" id="IPR013083">
    <property type="entry name" value="Znf_RING/FYVE/PHD"/>
</dbReference>
<evidence type="ECO:0000256" key="9">
    <source>
        <dbReference type="ARBA" id="ARBA00022853"/>
    </source>
</evidence>
<keyword evidence="4" id="KW-0479">Metal-binding</keyword>
<comment type="caution">
    <text evidence="17">The sequence shown here is derived from an EMBL/GenBank/DDBJ whole genome shotgun (WGS) entry which is preliminary data.</text>
</comment>
<dbReference type="PANTHER" id="PTHR15067:SF4">
    <property type="entry name" value="E3 UBIQUITIN-PROTEIN LIGASE RNF8"/>
    <property type="match status" value="1"/>
</dbReference>
<protein>
    <recommendedName>
        <fullName evidence="2">E3 ubiquitin-protein ligase CHFR</fullName>
    </recommendedName>
</protein>
<accession>A0A9Q0EGN0</accession>
<dbReference type="GO" id="GO:0006511">
    <property type="term" value="P:ubiquitin-dependent protein catabolic process"/>
    <property type="evidence" value="ECO:0007669"/>
    <property type="project" value="TreeGrafter"/>
</dbReference>
<evidence type="ECO:0000256" key="7">
    <source>
        <dbReference type="ARBA" id="ARBA00022786"/>
    </source>
</evidence>
<evidence type="ECO:0000256" key="3">
    <source>
        <dbReference type="ARBA" id="ARBA00022679"/>
    </source>
</evidence>
<sequence length="439" mass="49462">MESSAADAEDSAEFDAWCLTRVGSNVDWLYLMDNTEITVGRGLDVMYQLISPTCPLMISRLHCVFRQQGDGHWTVTDKKSLNGVWLNGQRIPAERAHPLQLGDAVHLGVAVAGAKVEYQYIFVRRPLKDVKPHLARVTTPAVTNAAKRKFGLDETEPSTSSKPKLYRSSTPDTSGARPCPAPVAAVAAILISDDSDSSGDLDNLQMFNQNMIALWEHFSDAQKRVATLEGASQQGSPAATEAQVRELKGQLAALLVKIRHMETLGMSFSQTKRQLVGLKPQKMKQEEEVFKKQVVEALQEQSKVTLELAQFRQGFKERFLAKKEELEVTREKNEKARAQKEEVVTQMMENDNLQCVICSELFIQPYMLNCSHIFCLHCIGKWRKRKDECPICRQTIHSQTRCLPLDNFIDSMVETLCADAKARRQVLVAERKGERLRTR</sequence>
<gene>
    <name evidence="17" type="ORF">NHX12_026520</name>
</gene>
<dbReference type="CDD" id="cd22663">
    <property type="entry name" value="FHA_RNF8"/>
    <property type="match status" value="1"/>
</dbReference>